<dbReference type="PANTHER" id="PTHR10775">
    <property type="entry name" value="OS08G0208400 PROTEIN"/>
    <property type="match status" value="1"/>
</dbReference>
<evidence type="ECO:0000313" key="2">
    <source>
        <dbReference type="Proteomes" id="UP001341281"/>
    </source>
</evidence>
<evidence type="ECO:0000313" key="1">
    <source>
        <dbReference type="EMBL" id="WVZ64046.1"/>
    </source>
</evidence>
<dbReference type="AlphaFoldDB" id="A0AAQ3WJW3"/>
<reference evidence="1 2" key="1">
    <citation type="submission" date="2024-02" db="EMBL/GenBank/DDBJ databases">
        <title>High-quality chromosome-scale genome assembly of Pensacola bahiagrass (Paspalum notatum Flugge var. saurae).</title>
        <authorList>
            <person name="Vega J.M."/>
            <person name="Podio M."/>
            <person name="Orjuela J."/>
            <person name="Siena L.A."/>
            <person name="Pessino S.C."/>
            <person name="Combes M.C."/>
            <person name="Mariac C."/>
            <person name="Albertini E."/>
            <person name="Pupilli F."/>
            <person name="Ortiz J.P.A."/>
            <person name="Leblanc O."/>
        </authorList>
    </citation>
    <scope>NUCLEOTIDE SEQUENCE [LARGE SCALE GENOMIC DNA]</scope>
    <source>
        <strain evidence="1">R1</strain>
        <tissue evidence="1">Leaf</tissue>
    </source>
</reference>
<accession>A0AAQ3WJW3</accession>
<dbReference type="Proteomes" id="UP001341281">
    <property type="component" value="Chromosome 03"/>
</dbReference>
<dbReference type="InterPro" id="IPR004242">
    <property type="entry name" value="Transposase_21"/>
</dbReference>
<protein>
    <submittedName>
        <fullName evidence="1">Uncharacterized protein</fullName>
    </submittedName>
</protein>
<proteinExistence type="predicted"/>
<gene>
    <name evidence="1" type="ORF">U9M48_013623</name>
</gene>
<sequence length="414" mass="47916">MVDADDEDSTNALTQMLHDTKEDCVNERDWKKLELMLEDHRTLLYPDCKEGHMKLRSTFELLQWKASNGVSDKGFNELLMLVKKLIPEGNKLPATTYEAKKIKIHACPNDCKASRYKMKHDDPGDIEREPPRKTVPAKVMWYFPIIPRLRRLFRNNAHEERKKDDMLRHPADGLQWRKIDRSYPDFAEDTRNIRFGLSMDGMNPFIEMSSSHNTWHVTLCMYNLPPWLCLKQKFIMIPALIQGPKQLGNDIDVYLQPLVEELLLLWTEGVCVWDAHKQEAFDLRALLFVTINDWPALANLAGQSNKGFRACVHCLDETENTFLKHCREVVYMGGHHRLLGGKHPIRKKGKHFNGREENRGKPIYCSGKVVFEMVKSLRVVFGKGPGSVHVPNENGKAPMWKKNLYFGTCLIGKY</sequence>
<keyword evidence="2" id="KW-1185">Reference proteome</keyword>
<organism evidence="1 2">
    <name type="scientific">Paspalum notatum var. saurae</name>
    <dbReference type="NCBI Taxonomy" id="547442"/>
    <lineage>
        <taxon>Eukaryota</taxon>
        <taxon>Viridiplantae</taxon>
        <taxon>Streptophyta</taxon>
        <taxon>Embryophyta</taxon>
        <taxon>Tracheophyta</taxon>
        <taxon>Spermatophyta</taxon>
        <taxon>Magnoliopsida</taxon>
        <taxon>Liliopsida</taxon>
        <taxon>Poales</taxon>
        <taxon>Poaceae</taxon>
        <taxon>PACMAD clade</taxon>
        <taxon>Panicoideae</taxon>
        <taxon>Andropogonodae</taxon>
        <taxon>Paspaleae</taxon>
        <taxon>Paspalinae</taxon>
        <taxon>Paspalum</taxon>
    </lineage>
</organism>
<dbReference type="Pfam" id="PF02992">
    <property type="entry name" value="Transposase_21"/>
    <property type="match status" value="1"/>
</dbReference>
<dbReference type="PANTHER" id="PTHR10775:SF169">
    <property type="entry name" value="TRANSPOSASE"/>
    <property type="match status" value="1"/>
</dbReference>
<dbReference type="EMBL" id="CP144747">
    <property type="protein sequence ID" value="WVZ64046.1"/>
    <property type="molecule type" value="Genomic_DNA"/>
</dbReference>
<name>A0AAQ3WJW3_PASNO</name>